<dbReference type="EMBL" id="UNSH01000011">
    <property type="protein sequence ID" value="SZF00569.1"/>
    <property type="molecule type" value="Genomic_DNA"/>
</dbReference>
<sequence>MWRDGSDAGGQSVKIKSTPSVAMGQRMWNIIGLDEIQPLSTHGLGRGLEGMTGTLSPSLALSQGVLLIGVESWHNSFLVLAASYDDERLRIRSLPCISPCLDLETPSSSHERISPLAWHTIRTSHLWTVGLESTRVLINVKCSYEAAWRPITRCNGELEGPE</sequence>
<organism evidence="1 2">
    <name type="scientific">Blumeria hordei</name>
    <name type="common">Barley powdery mildew</name>
    <name type="synonym">Blumeria graminis f. sp. hordei</name>
    <dbReference type="NCBI Taxonomy" id="2867405"/>
    <lineage>
        <taxon>Eukaryota</taxon>
        <taxon>Fungi</taxon>
        <taxon>Dikarya</taxon>
        <taxon>Ascomycota</taxon>
        <taxon>Pezizomycotina</taxon>
        <taxon>Leotiomycetes</taxon>
        <taxon>Erysiphales</taxon>
        <taxon>Erysiphaceae</taxon>
        <taxon>Blumeria</taxon>
    </lineage>
</organism>
<dbReference type="VEuPathDB" id="FungiDB:BLGHR1_11311"/>
<accession>A0A383UL91</accession>
<name>A0A383UL91_BLUHO</name>
<evidence type="ECO:0000313" key="1">
    <source>
        <dbReference type="EMBL" id="SZF00569.1"/>
    </source>
</evidence>
<protein>
    <submittedName>
        <fullName evidence="1">Uncharacterized protein</fullName>
    </submittedName>
</protein>
<gene>
    <name evidence="1" type="ORF">BLGHR1_11311</name>
</gene>
<evidence type="ECO:0000313" key="2">
    <source>
        <dbReference type="Proteomes" id="UP000275772"/>
    </source>
</evidence>
<dbReference type="Proteomes" id="UP000275772">
    <property type="component" value="Unassembled WGS sequence"/>
</dbReference>
<reference evidence="1 2" key="1">
    <citation type="submission" date="2017-11" db="EMBL/GenBank/DDBJ databases">
        <authorList>
            <person name="Kracher B."/>
        </authorList>
    </citation>
    <scope>NUCLEOTIDE SEQUENCE [LARGE SCALE GENOMIC DNA]</scope>
    <source>
        <strain evidence="1 2">RACE1</strain>
    </source>
</reference>
<dbReference type="AlphaFoldDB" id="A0A383UL91"/>
<proteinExistence type="predicted"/>